<feature type="transmembrane region" description="Helical" evidence="1">
    <location>
        <begin position="49"/>
        <end position="72"/>
    </location>
</feature>
<gene>
    <name evidence="2" type="ORF">Cvel_8164</name>
</gene>
<evidence type="ECO:0000256" key="1">
    <source>
        <dbReference type="SAM" id="Phobius"/>
    </source>
</evidence>
<protein>
    <submittedName>
        <fullName evidence="2">Uncharacterized protein</fullName>
    </submittedName>
</protein>
<reference evidence="2" key="1">
    <citation type="submission" date="2014-11" db="EMBL/GenBank/DDBJ databases">
        <authorList>
            <person name="Otto D Thomas"/>
            <person name="Naeem Raeece"/>
        </authorList>
    </citation>
    <scope>NUCLEOTIDE SEQUENCE</scope>
</reference>
<feature type="non-terminal residue" evidence="2">
    <location>
        <position position="1"/>
    </location>
</feature>
<sequence length="154" mass="16638">AGGPEVILKANAELPPRRPFYIVPCCCLGLIGGFRHLSKERASLKFTVMQLIVILPAIVDMICGIPGVANGINETYDDEMMRVAARNFGCCLLSPFLAGLAAVSSPPSEIVTLHHKQENKVDNAGIYREEGEVEGGNTQVQHRELEAKVTPVVV</sequence>
<dbReference type="VEuPathDB" id="CryptoDB:Cvel_8164"/>
<keyword evidence="1" id="KW-0812">Transmembrane</keyword>
<keyword evidence="1" id="KW-0472">Membrane</keyword>
<proteinExistence type="predicted"/>
<organism evidence="2">
    <name type="scientific">Chromera velia CCMP2878</name>
    <dbReference type="NCBI Taxonomy" id="1169474"/>
    <lineage>
        <taxon>Eukaryota</taxon>
        <taxon>Sar</taxon>
        <taxon>Alveolata</taxon>
        <taxon>Colpodellida</taxon>
        <taxon>Chromeraceae</taxon>
        <taxon>Chromera</taxon>
    </lineage>
</organism>
<dbReference type="AlphaFoldDB" id="A0A0G4HS23"/>
<feature type="transmembrane region" description="Helical" evidence="1">
    <location>
        <begin position="20"/>
        <end position="37"/>
    </location>
</feature>
<name>A0A0G4HS23_9ALVE</name>
<evidence type="ECO:0000313" key="2">
    <source>
        <dbReference type="EMBL" id="CEM47061.1"/>
    </source>
</evidence>
<keyword evidence="1" id="KW-1133">Transmembrane helix</keyword>
<dbReference type="EMBL" id="CDMZ01003627">
    <property type="protein sequence ID" value="CEM47061.1"/>
    <property type="molecule type" value="Genomic_DNA"/>
</dbReference>
<accession>A0A0G4HS23</accession>